<dbReference type="PIRSF" id="PIRSF000443">
    <property type="entry name" value="Homoser_Ac_trans"/>
    <property type="match status" value="1"/>
</dbReference>
<feature type="region of interest" description="Disordered" evidence="4">
    <location>
        <begin position="243"/>
        <end position="327"/>
    </location>
</feature>
<reference evidence="6" key="1">
    <citation type="submission" date="2023-10" db="EMBL/GenBank/DDBJ databases">
        <authorList>
            <person name="Hackl T."/>
        </authorList>
    </citation>
    <scope>NUCLEOTIDE SEQUENCE</scope>
</reference>
<evidence type="ECO:0000256" key="4">
    <source>
        <dbReference type="SAM" id="MobiDB-lite"/>
    </source>
</evidence>
<keyword evidence="7" id="KW-1185">Reference proteome</keyword>
<feature type="active site" description="Nucleophile" evidence="3">
    <location>
        <position position="158"/>
    </location>
</feature>
<dbReference type="Pfam" id="PF00561">
    <property type="entry name" value="Abhydrolase_1"/>
    <property type="match status" value="1"/>
</dbReference>
<comment type="similarity">
    <text evidence="1">Belongs to the AB hydrolase superfamily. MetX family.</text>
</comment>
<feature type="compositionally biased region" description="Polar residues" evidence="4">
    <location>
        <begin position="310"/>
        <end position="327"/>
    </location>
</feature>
<dbReference type="AlphaFoldDB" id="A0AAI8YQJ3"/>
<feature type="compositionally biased region" description="Basic and acidic residues" evidence="4">
    <location>
        <begin position="251"/>
        <end position="262"/>
    </location>
</feature>
<accession>A0AAI8YQJ3</accession>
<dbReference type="InterPro" id="IPR000073">
    <property type="entry name" value="AB_hydrolase_1"/>
</dbReference>
<dbReference type="PANTHER" id="PTHR32268:SF11">
    <property type="entry name" value="HOMOSERINE O-ACETYLTRANSFERASE"/>
    <property type="match status" value="1"/>
</dbReference>
<dbReference type="SUPFAM" id="SSF53474">
    <property type="entry name" value="alpha/beta-Hydrolases"/>
    <property type="match status" value="1"/>
</dbReference>
<evidence type="ECO:0000256" key="2">
    <source>
        <dbReference type="ARBA" id="ARBA00022679"/>
    </source>
</evidence>
<protein>
    <submittedName>
        <fullName evidence="6">Uu.00g017570.m01.CDS01</fullName>
    </submittedName>
</protein>
<dbReference type="Proteomes" id="UP001295740">
    <property type="component" value="Unassembled WGS sequence"/>
</dbReference>
<dbReference type="GO" id="GO:0009092">
    <property type="term" value="P:homoserine metabolic process"/>
    <property type="evidence" value="ECO:0007669"/>
    <property type="project" value="TreeGrafter"/>
</dbReference>
<name>A0AAI8YQJ3_9PEZI</name>
<dbReference type="PANTHER" id="PTHR32268">
    <property type="entry name" value="HOMOSERINE O-ACETYLTRANSFERASE"/>
    <property type="match status" value="1"/>
</dbReference>
<feature type="compositionally biased region" description="Basic and acidic residues" evidence="4">
    <location>
        <begin position="269"/>
        <end position="279"/>
    </location>
</feature>
<dbReference type="InterPro" id="IPR008220">
    <property type="entry name" value="HAT_MetX-like"/>
</dbReference>
<feature type="active site" evidence="3">
    <location>
        <position position="395"/>
    </location>
</feature>
<sequence>MAEYFQERTQQQPENPFADLIPDQQIAIVPSFTLESGVTLHNVPVAYTTRGKLSADADNVMVICHALTGSADVSDWWGPLIGGPGRAFDTSRFFVVCMNSLGSPYGTASPVTAKDGDPKNERYGPEFPLTTIRDDVNLHKLLLDDLGVRQVAVVIGGSMGGMLVLEWAYFGKDYVRSIVPIATSGQHSAWGISWGEAQRQSIYADPKYEDGYYSFSDPPSAGLGAARMSALLTYRSRNSFEARFGRNIPDPARRQTIRERPRPSTPSEAHFHIHNDGHKTTRLSRTNSHAEKPTTEPAAVGPNDVDGQSLDPQFSGPKTASLTGGDSLPTSTYFSAQSYLRYQGAKFVKRFDGNCYIAITRKLDTHDVSRYRADSIAEALGLIEQPTLVLGIESDGLFTFAEQQELAQYIKNAKLEKIDSQEGHDAFLLQFEQVNRYILDFLNENLPDIMAKGGEHVEAASVGQLTKTSTFGEAEVDDITAW</sequence>
<dbReference type="GO" id="GO:0004414">
    <property type="term" value="F:homoserine O-acetyltransferase activity"/>
    <property type="evidence" value="ECO:0007669"/>
    <property type="project" value="TreeGrafter"/>
</dbReference>
<dbReference type="EMBL" id="CAUWAG010000020">
    <property type="protein sequence ID" value="CAJ2513638.1"/>
    <property type="molecule type" value="Genomic_DNA"/>
</dbReference>
<dbReference type="GO" id="GO:0009086">
    <property type="term" value="P:methionine biosynthetic process"/>
    <property type="evidence" value="ECO:0007669"/>
    <property type="project" value="TreeGrafter"/>
</dbReference>
<evidence type="ECO:0000313" key="7">
    <source>
        <dbReference type="Proteomes" id="UP001295740"/>
    </source>
</evidence>
<dbReference type="NCBIfam" id="TIGR01392">
    <property type="entry name" value="homoserO_Ac_trn"/>
    <property type="match status" value="1"/>
</dbReference>
<proteinExistence type="inferred from homology"/>
<dbReference type="HAMAP" id="MF_00296">
    <property type="entry name" value="MetX_acyltransf"/>
    <property type="match status" value="1"/>
</dbReference>
<evidence type="ECO:0000313" key="6">
    <source>
        <dbReference type="EMBL" id="CAJ2513638.1"/>
    </source>
</evidence>
<gene>
    <name evidence="6" type="ORF">KHLLAP_LOCUS14106</name>
</gene>
<dbReference type="InterPro" id="IPR029058">
    <property type="entry name" value="AB_hydrolase_fold"/>
</dbReference>
<evidence type="ECO:0000256" key="1">
    <source>
        <dbReference type="ARBA" id="ARBA00006886"/>
    </source>
</evidence>
<evidence type="ECO:0000259" key="5">
    <source>
        <dbReference type="Pfam" id="PF00561"/>
    </source>
</evidence>
<comment type="caution">
    <text evidence="6">The sequence shown here is derived from an EMBL/GenBank/DDBJ whole genome shotgun (WGS) entry which is preliminary data.</text>
</comment>
<evidence type="ECO:0000256" key="3">
    <source>
        <dbReference type="PIRSR" id="PIRSR000443-1"/>
    </source>
</evidence>
<feature type="domain" description="AB hydrolase-1" evidence="5">
    <location>
        <begin position="59"/>
        <end position="251"/>
    </location>
</feature>
<organism evidence="6 7">
    <name type="scientific">Anthostomella pinea</name>
    <dbReference type="NCBI Taxonomy" id="933095"/>
    <lineage>
        <taxon>Eukaryota</taxon>
        <taxon>Fungi</taxon>
        <taxon>Dikarya</taxon>
        <taxon>Ascomycota</taxon>
        <taxon>Pezizomycotina</taxon>
        <taxon>Sordariomycetes</taxon>
        <taxon>Xylariomycetidae</taxon>
        <taxon>Xylariales</taxon>
        <taxon>Xylariaceae</taxon>
        <taxon>Anthostomella</taxon>
    </lineage>
</organism>
<feature type="active site" evidence="3">
    <location>
        <position position="424"/>
    </location>
</feature>
<keyword evidence="2" id="KW-0808">Transferase</keyword>
<dbReference type="Gene3D" id="3.40.50.1820">
    <property type="entry name" value="alpha/beta hydrolase"/>
    <property type="match status" value="1"/>
</dbReference>